<accession>A0A0K8MD12</accession>
<evidence type="ECO:0000256" key="7">
    <source>
        <dbReference type="RuleBase" id="RU000416"/>
    </source>
</evidence>
<dbReference type="CDD" id="cd00315">
    <property type="entry name" value="Cyt_C5_DNA_methylase"/>
    <property type="match status" value="1"/>
</dbReference>
<organism evidence="10 11">
    <name type="scientific">Caedimonas varicaedens</name>
    <dbReference type="NCBI Taxonomy" id="1629334"/>
    <lineage>
        <taxon>Bacteria</taxon>
        <taxon>Pseudomonadati</taxon>
        <taxon>Pseudomonadota</taxon>
        <taxon>Alphaproteobacteria</taxon>
        <taxon>Holosporales</taxon>
        <taxon>Caedimonadaceae</taxon>
        <taxon>Caedimonas</taxon>
    </lineage>
</organism>
<dbReference type="REBASE" id="133209">
    <property type="entry name" value="M.CvaPbORF419P"/>
</dbReference>
<dbReference type="GO" id="GO:0009307">
    <property type="term" value="P:DNA restriction-modification system"/>
    <property type="evidence" value="ECO:0007669"/>
    <property type="project" value="UniProtKB-KW"/>
</dbReference>
<dbReference type="Gene3D" id="3.90.120.30">
    <property type="match status" value="1"/>
</dbReference>
<dbReference type="GO" id="GO:0003886">
    <property type="term" value="F:DNA (cytosine-5-)-methyltransferase activity"/>
    <property type="evidence" value="ECO:0007669"/>
    <property type="project" value="UniProtKB-EC"/>
</dbReference>
<comment type="catalytic activity">
    <reaction evidence="5 8">
        <text>a 2'-deoxycytidine in DNA + S-adenosyl-L-methionine = a 5-methyl-2'-deoxycytidine in DNA + S-adenosyl-L-homocysteine + H(+)</text>
        <dbReference type="Rhea" id="RHEA:13681"/>
        <dbReference type="Rhea" id="RHEA-COMP:11369"/>
        <dbReference type="Rhea" id="RHEA-COMP:11370"/>
        <dbReference type="ChEBI" id="CHEBI:15378"/>
        <dbReference type="ChEBI" id="CHEBI:57856"/>
        <dbReference type="ChEBI" id="CHEBI:59789"/>
        <dbReference type="ChEBI" id="CHEBI:85452"/>
        <dbReference type="ChEBI" id="CHEBI:85454"/>
        <dbReference type="EC" id="2.1.1.37"/>
    </reaction>
</comment>
<comment type="similarity">
    <text evidence="6 7">Belongs to the class I-like SAM-binding methyltransferase superfamily. C5-methyltransferase family.</text>
</comment>
<name>A0A0K8MD12_9PROT</name>
<evidence type="ECO:0000313" key="11">
    <source>
        <dbReference type="Proteomes" id="UP000036771"/>
    </source>
</evidence>
<evidence type="ECO:0000256" key="5">
    <source>
        <dbReference type="ARBA" id="ARBA00047422"/>
    </source>
</evidence>
<dbReference type="NCBIfam" id="TIGR00675">
    <property type="entry name" value="dcm"/>
    <property type="match status" value="1"/>
</dbReference>
<comment type="caution">
    <text evidence="10">The sequence shown here is derived from an EMBL/GenBank/DDBJ whole genome shotgun (WGS) entry which is preliminary data.</text>
</comment>
<dbReference type="InterPro" id="IPR018117">
    <property type="entry name" value="C5_DNA_meth_AS"/>
</dbReference>
<dbReference type="InterPro" id="IPR029063">
    <property type="entry name" value="SAM-dependent_MTases_sf"/>
</dbReference>
<evidence type="ECO:0000256" key="3">
    <source>
        <dbReference type="ARBA" id="ARBA00022691"/>
    </source>
</evidence>
<evidence type="ECO:0000256" key="1">
    <source>
        <dbReference type="ARBA" id="ARBA00022603"/>
    </source>
</evidence>
<feature type="active site" evidence="6">
    <location>
        <position position="81"/>
    </location>
</feature>
<dbReference type="Pfam" id="PF00145">
    <property type="entry name" value="DNA_methylase"/>
    <property type="match status" value="1"/>
</dbReference>
<dbReference type="PRINTS" id="PR00105">
    <property type="entry name" value="C5METTRFRASE"/>
</dbReference>
<evidence type="ECO:0000256" key="4">
    <source>
        <dbReference type="ARBA" id="ARBA00022747"/>
    </source>
</evidence>
<dbReference type="SUPFAM" id="SSF53335">
    <property type="entry name" value="S-adenosyl-L-methionine-dependent methyltransferases"/>
    <property type="match status" value="1"/>
</dbReference>
<dbReference type="InterPro" id="IPR050750">
    <property type="entry name" value="C5-MTase"/>
</dbReference>
<keyword evidence="2 6" id="KW-0808">Transferase</keyword>
<proteinExistence type="inferred from homology"/>
<gene>
    <name evidence="10" type="primary">dcm</name>
    <name evidence="10" type="ORF">Cva_00419</name>
</gene>
<keyword evidence="1 6" id="KW-0489">Methyltransferase</keyword>
<dbReference type="EC" id="2.1.1.37" evidence="8"/>
<dbReference type="AlphaFoldDB" id="A0A0K8MD12"/>
<reference evidence="10 11" key="1">
    <citation type="submission" date="2015-03" db="EMBL/GenBank/DDBJ databases">
        <title>Caedibacter varicaedens, whole genome shotgun sequence.</title>
        <authorList>
            <person name="Suzuki H."/>
            <person name="Dapper A.L."/>
            <person name="Gibson A.K."/>
            <person name="Jackson C."/>
            <person name="Lee H."/>
            <person name="Pejaver V.R."/>
            <person name="Doak T."/>
            <person name="Lynch M."/>
        </authorList>
    </citation>
    <scope>NUCLEOTIDE SEQUENCE [LARGE SCALE GENOMIC DNA]</scope>
</reference>
<dbReference type="PROSITE" id="PS00094">
    <property type="entry name" value="C5_MTASE_1"/>
    <property type="match status" value="1"/>
</dbReference>
<feature type="region of interest" description="Disordered" evidence="9">
    <location>
        <begin position="349"/>
        <end position="377"/>
    </location>
</feature>
<protein>
    <recommendedName>
        <fullName evidence="8">Cytosine-specific methyltransferase</fullName>
        <ecNumber evidence="8">2.1.1.37</ecNumber>
    </recommendedName>
</protein>
<dbReference type="GO" id="GO:0032259">
    <property type="term" value="P:methylation"/>
    <property type="evidence" value="ECO:0007669"/>
    <property type="project" value="UniProtKB-KW"/>
</dbReference>
<evidence type="ECO:0000256" key="6">
    <source>
        <dbReference type="PROSITE-ProRule" id="PRU01016"/>
    </source>
</evidence>
<dbReference type="Proteomes" id="UP000036771">
    <property type="component" value="Unassembled WGS sequence"/>
</dbReference>
<keyword evidence="3 6" id="KW-0949">S-adenosyl-L-methionine</keyword>
<feature type="compositionally biased region" description="Polar residues" evidence="9">
    <location>
        <begin position="367"/>
        <end position="377"/>
    </location>
</feature>
<sequence>MPLNPHSPFTFIDLFAGIGGMRQGFEEKGGRCVLACEKDPHAQTTYDANYACEDHPVVGDITLLSPQEIPPHDLLLAGFPCQPFSQAGLPSRQRLGKHTGFACPSQGSLFFEIARVLQVHRPRAFLLENVKNLLTHDQGRTWGLLLQTLCADLGYSVQTRVLNARFWVPQHRERVFIVGFAQETEFDFSALTIPSMDPLPCLQDILHREDGSQEAEAPYTQGKKAKVSERYTLSDRLWSSLQRHARKHREKGHGFGYHLTPREGVAHTLSARYGKDGSEILIPQPGKNPRRLTPRECARLMGFDAPKESRFRIPVSDTQAYRQFGNAVVAPVAGAIASHMAPWIQRGKANHEPFSSPQEEKPLSCPASFSSSQEYFS</sequence>
<dbReference type="PANTHER" id="PTHR46098">
    <property type="entry name" value="TRNA (CYTOSINE(38)-C(5))-METHYLTRANSFERASE"/>
    <property type="match status" value="1"/>
</dbReference>
<dbReference type="InterPro" id="IPR001525">
    <property type="entry name" value="C5_MeTfrase"/>
</dbReference>
<dbReference type="PROSITE" id="PS51679">
    <property type="entry name" value="SAM_MT_C5"/>
    <property type="match status" value="1"/>
</dbReference>
<dbReference type="PANTHER" id="PTHR46098:SF1">
    <property type="entry name" value="TRNA (CYTOSINE(38)-C(5))-METHYLTRANSFERASE"/>
    <property type="match status" value="1"/>
</dbReference>
<keyword evidence="4" id="KW-0680">Restriction system</keyword>
<evidence type="ECO:0000256" key="9">
    <source>
        <dbReference type="SAM" id="MobiDB-lite"/>
    </source>
</evidence>
<dbReference type="Gene3D" id="3.40.50.150">
    <property type="entry name" value="Vaccinia Virus protein VP39"/>
    <property type="match status" value="1"/>
</dbReference>
<evidence type="ECO:0000256" key="8">
    <source>
        <dbReference type="RuleBase" id="RU000417"/>
    </source>
</evidence>
<dbReference type="EMBL" id="BBVC01000017">
    <property type="protein sequence ID" value="GAO97779.1"/>
    <property type="molecule type" value="Genomic_DNA"/>
</dbReference>
<keyword evidence="11" id="KW-1185">Reference proteome</keyword>
<evidence type="ECO:0000256" key="2">
    <source>
        <dbReference type="ARBA" id="ARBA00022679"/>
    </source>
</evidence>
<evidence type="ECO:0000313" key="10">
    <source>
        <dbReference type="EMBL" id="GAO97779.1"/>
    </source>
</evidence>
<dbReference type="STRING" id="1629334.Cva_00419"/>